<evidence type="ECO:0000256" key="4">
    <source>
        <dbReference type="ARBA" id="ARBA00022692"/>
    </source>
</evidence>
<dbReference type="PANTHER" id="PTHR40074">
    <property type="entry name" value="O-ACETYLTRANSFERASE WECH"/>
    <property type="match status" value="1"/>
</dbReference>
<feature type="domain" description="Acyltransferase 3" evidence="8">
    <location>
        <begin position="17"/>
        <end position="360"/>
    </location>
</feature>
<dbReference type="EMBL" id="LYPA01000071">
    <property type="protein sequence ID" value="OBR63613.1"/>
    <property type="molecule type" value="Genomic_DNA"/>
</dbReference>
<dbReference type="STRING" id="1844972.A7K91_06600"/>
<accession>A0A1A5YDE1</accession>
<keyword evidence="10" id="KW-1185">Reference proteome</keyword>
<comment type="similarity">
    <text evidence="2">Belongs to the acyltransferase 3 family.</text>
</comment>
<dbReference type="RefSeq" id="WP_068686104.1">
    <property type="nucleotide sequence ID" value="NZ_LYPA01000071.1"/>
</dbReference>
<keyword evidence="6 7" id="KW-0472">Membrane</keyword>
<proteinExistence type="inferred from homology"/>
<evidence type="ECO:0000256" key="7">
    <source>
        <dbReference type="SAM" id="Phobius"/>
    </source>
</evidence>
<evidence type="ECO:0000313" key="9">
    <source>
        <dbReference type="EMBL" id="OBR63613.1"/>
    </source>
</evidence>
<dbReference type="GO" id="GO:0005886">
    <property type="term" value="C:plasma membrane"/>
    <property type="evidence" value="ECO:0007669"/>
    <property type="project" value="UniProtKB-SubCell"/>
</dbReference>
<keyword evidence="3" id="KW-1003">Cell membrane</keyword>
<evidence type="ECO:0000256" key="1">
    <source>
        <dbReference type="ARBA" id="ARBA00004651"/>
    </source>
</evidence>
<feature type="transmembrane region" description="Helical" evidence="7">
    <location>
        <begin position="312"/>
        <end position="332"/>
    </location>
</feature>
<feature type="transmembrane region" description="Helical" evidence="7">
    <location>
        <begin position="90"/>
        <end position="107"/>
    </location>
</feature>
<dbReference type="Proteomes" id="UP000092024">
    <property type="component" value="Unassembled WGS sequence"/>
</dbReference>
<organism evidence="9 10">
    <name type="scientific">Paenibacillus oryzae</name>
    <dbReference type="NCBI Taxonomy" id="1844972"/>
    <lineage>
        <taxon>Bacteria</taxon>
        <taxon>Bacillati</taxon>
        <taxon>Bacillota</taxon>
        <taxon>Bacilli</taxon>
        <taxon>Bacillales</taxon>
        <taxon>Paenibacillaceae</taxon>
        <taxon>Paenibacillus</taxon>
    </lineage>
</organism>
<dbReference type="Pfam" id="PF01757">
    <property type="entry name" value="Acyl_transf_3"/>
    <property type="match status" value="1"/>
</dbReference>
<feature type="transmembrane region" description="Helical" evidence="7">
    <location>
        <begin position="46"/>
        <end position="69"/>
    </location>
</feature>
<comment type="caution">
    <text evidence="9">The sequence shown here is derived from an EMBL/GenBank/DDBJ whole genome shotgun (WGS) entry which is preliminary data.</text>
</comment>
<keyword evidence="5 7" id="KW-1133">Transmembrane helix</keyword>
<gene>
    <name evidence="9" type="ORF">A7K91_06600</name>
</gene>
<feature type="transmembrane region" description="Helical" evidence="7">
    <location>
        <begin position="132"/>
        <end position="150"/>
    </location>
</feature>
<evidence type="ECO:0000256" key="5">
    <source>
        <dbReference type="ARBA" id="ARBA00022989"/>
    </source>
</evidence>
<dbReference type="GO" id="GO:0009246">
    <property type="term" value="P:enterobacterial common antigen biosynthetic process"/>
    <property type="evidence" value="ECO:0007669"/>
    <property type="project" value="TreeGrafter"/>
</dbReference>
<evidence type="ECO:0000256" key="3">
    <source>
        <dbReference type="ARBA" id="ARBA00022475"/>
    </source>
</evidence>
<evidence type="ECO:0000256" key="2">
    <source>
        <dbReference type="ARBA" id="ARBA00007400"/>
    </source>
</evidence>
<feature type="transmembrane region" description="Helical" evidence="7">
    <location>
        <begin position="20"/>
        <end position="40"/>
    </location>
</feature>
<feature type="transmembrane region" description="Helical" evidence="7">
    <location>
        <begin position="344"/>
        <end position="371"/>
    </location>
</feature>
<evidence type="ECO:0000256" key="6">
    <source>
        <dbReference type="ARBA" id="ARBA00023136"/>
    </source>
</evidence>
<feature type="transmembrane region" description="Helical" evidence="7">
    <location>
        <begin position="157"/>
        <end position="178"/>
    </location>
</feature>
<evidence type="ECO:0000313" key="10">
    <source>
        <dbReference type="Proteomes" id="UP000092024"/>
    </source>
</evidence>
<dbReference type="AlphaFoldDB" id="A0A1A5YDE1"/>
<comment type="subcellular location">
    <subcellularLocation>
        <location evidence="1">Cell membrane</location>
        <topology evidence="1">Multi-pass membrane protein</topology>
    </subcellularLocation>
</comment>
<dbReference type="GO" id="GO:0016413">
    <property type="term" value="F:O-acetyltransferase activity"/>
    <property type="evidence" value="ECO:0007669"/>
    <property type="project" value="TreeGrafter"/>
</dbReference>
<feature type="transmembrane region" description="Helical" evidence="7">
    <location>
        <begin position="198"/>
        <end position="217"/>
    </location>
</feature>
<dbReference type="OrthoDB" id="5808342at2"/>
<name>A0A1A5YDE1_9BACL</name>
<evidence type="ECO:0000259" key="8">
    <source>
        <dbReference type="Pfam" id="PF01757"/>
    </source>
</evidence>
<sequence length="379" mass="42426">MIDQTRLTRSSKRQYGGVQYMRVIAALLVVAVHTGPLLSWGEDADFWLTGALARLAVPFFFMASGFFFFRKVSGNTAADFSLLLGYLRKVALIYVAAILIYLPFNAYKGDFKGELSAAVVIRDLLMDGTFYHLWYLPALIFGMAIVYALYRLLPLWAAGAAAALLYAIGLLGDSYYGWSAGIPVLNGLYESMFQWMDYTRNGFFFAPPFLVLGLLAARREQATHRQEKRYEAGNVPRRVRHSAPWTRSRWLAMGLFAAALALLLVEAYWLREVGWPRHDSMYAMLLPAVWCMFHLSLRVSVRYRALLGSFSLWLYLLHPAGIVAVRLVARVAGAEKLLIGQTLVHFAAVVLVSSAAAWVMSAMVPHGTAFIQNRSRSGK</sequence>
<dbReference type="PANTHER" id="PTHR40074:SF2">
    <property type="entry name" value="O-ACETYLTRANSFERASE WECH"/>
    <property type="match status" value="1"/>
</dbReference>
<keyword evidence="4 7" id="KW-0812">Transmembrane</keyword>
<feature type="transmembrane region" description="Helical" evidence="7">
    <location>
        <begin position="281"/>
        <end position="300"/>
    </location>
</feature>
<reference evidence="9 10" key="1">
    <citation type="submission" date="2016-05" db="EMBL/GenBank/DDBJ databases">
        <title>Paenibacillus oryzae. sp. nov., isolated from the rice root.</title>
        <authorList>
            <person name="Zhang J."/>
            <person name="Zhang X."/>
        </authorList>
    </citation>
    <scope>NUCLEOTIDE SEQUENCE [LARGE SCALE GENOMIC DNA]</scope>
    <source>
        <strain evidence="9 10">1DrF-4</strain>
    </source>
</reference>
<dbReference type="InterPro" id="IPR002656">
    <property type="entry name" value="Acyl_transf_3_dom"/>
</dbReference>
<feature type="transmembrane region" description="Helical" evidence="7">
    <location>
        <begin position="250"/>
        <end position="269"/>
    </location>
</feature>
<protein>
    <recommendedName>
        <fullName evidence="8">Acyltransferase 3 domain-containing protein</fullName>
    </recommendedName>
</protein>